<keyword evidence="1" id="KW-0694">RNA-binding</keyword>
<dbReference type="VEuPathDB" id="FungiDB:PHYBLDRAFT_65408"/>
<dbReference type="Pfam" id="PF00076">
    <property type="entry name" value="RRM_1"/>
    <property type="match status" value="1"/>
</dbReference>
<evidence type="ECO:0000256" key="1">
    <source>
        <dbReference type="PROSITE-ProRule" id="PRU00176"/>
    </source>
</evidence>
<dbReference type="SUPFAM" id="SSF54928">
    <property type="entry name" value="RNA-binding domain, RBD"/>
    <property type="match status" value="1"/>
</dbReference>
<dbReference type="PROSITE" id="PS50102">
    <property type="entry name" value="RRM"/>
    <property type="match status" value="1"/>
</dbReference>
<organism evidence="3 4">
    <name type="scientific">Phycomyces blakesleeanus (strain ATCC 8743b / DSM 1359 / FGSC 10004 / NBRC 33097 / NRRL 1555)</name>
    <dbReference type="NCBI Taxonomy" id="763407"/>
    <lineage>
        <taxon>Eukaryota</taxon>
        <taxon>Fungi</taxon>
        <taxon>Fungi incertae sedis</taxon>
        <taxon>Mucoromycota</taxon>
        <taxon>Mucoromycotina</taxon>
        <taxon>Mucoromycetes</taxon>
        <taxon>Mucorales</taxon>
        <taxon>Phycomycetaceae</taxon>
        <taxon>Phycomyces</taxon>
    </lineage>
</organism>
<dbReference type="AlphaFoldDB" id="A0A162U0S4"/>
<evidence type="ECO:0000259" key="2">
    <source>
        <dbReference type="PROSITE" id="PS50102"/>
    </source>
</evidence>
<dbReference type="InterPro" id="IPR035979">
    <property type="entry name" value="RBD_domain_sf"/>
</dbReference>
<dbReference type="EMBL" id="KV440983">
    <property type="protein sequence ID" value="OAD72552.1"/>
    <property type="molecule type" value="Genomic_DNA"/>
</dbReference>
<feature type="domain" description="RRM" evidence="2">
    <location>
        <begin position="18"/>
        <end position="101"/>
    </location>
</feature>
<keyword evidence="4" id="KW-1185">Reference proteome</keyword>
<accession>A0A162U0S4</accession>
<dbReference type="InParanoid" id="A0A162U0S4"/>
<dbReference type="OrthoDB" id="2441396at2759"/>
<dbReference type="RefSeq" id="XP_018290592.1">
    <property type="nucleotide sequence ID" value="XM_018441451.1"/>
</dbReference>
<gene>
    <name evidence="3" type="ORF">PHYBLDRAFT_65408</name>
</gene>
<dbReference type="GeneID" id="29002357"/>
<name>A0A162U0S4_PHYB8</name>
<protein>
    <recommendedName>
        <fullName evidence="2">RRM domain-containing protein</fullName>
    </recommendedName>
</protein>
<dbReference type="InterPro" id="IPR000504">
    <property type="entry name" value="RRM_dom"/>
</dbReference>
<sequence>MFKSAILLRPAAAFSPTKTFFYTGYNVTTLDQAREVFNKLGQYGEMIEYKFQRCPETQTYLRYGYVTYKHEEDAQKALVDAFVKVDSPLFKKALEVKIVKGNKKSSE</sequence>
<dbReference type="GO" id="GO:0003723">
    <property type="term" value="F:RNA binding"/>
    <property type="evidence" value="ECO:0007669"/>
    <property type="project" value="UniProtKB-UniRule"/>
</dbReference>
<evidence type="ECO:0000313" key="3">
    <source>
        <dbReference type="EMBL" id="OAD72552.1"/>
    </source>
</evidence>
<reference evidence="4" key="1">
    <citation type="submission" date="2015-06" db="EMBL/GenBank/DDBJ databases">
        <title>Expansion of signal transduction pathways in fungi by whole-genome duplication.</title>
        <authorList>
            <consortium name="DOE Joint Genome Institute"/>
            <person name="Corrochano L.M."/>
            <person name="Kuo A."/>
            <person name="Marcet-Houben M."/>
            <person name="Polaino S."/>
            <person name="Salamov A."/>
            <person name="Villalobos J.M."/>
            <person name="Alvarez M.I."/>
            <person name="Avalos J."/>
            <person name="Benito E.P."/>
            <person name="Benoit I."/>
            <person name="Burger G."/>
            <person name="Camino L.P."/>
            <person name="Canovas D."/>
            <person name="Cerda-Olmedo E."/>
            <person name="Cheng J.-F."/>
            <person name="Dominguez A."/>
            <person name="Elias M."/>
            <person name="Eslava A.P."/>
            <person name="Glaser F."/>
            <person name="Grimwood J."/>
            <person name="Gutierrez G."/>
            <person name="Heitman J."/>
            <person name="Henrissat B."/>
            <person name="Iturriaga E.A."/>
            <person name="Lang B.F."/>
            <person name="Lavin J.L."/>
            <person name="Lee S."/>
            <person name="Li W."/>
            <person name="Lindquist E."/>
            <person name="Lopez-Garcia S."/>
            <person name="Luque E.M."/>
            <person name="Marcos A.T."/>
            <person name="Martin J."/>
            <person name="McCluskey K."/>
            <person name="Medina H.R."/>
            <person name="Miralles-Duran A."/>
            <person name="Miyazaki A."/>
            <person name="Munoz-Torres E."/>
            <person name="Oguiza J.A."/>
            <person name="Ohm R."/>
            <person name="Olmedo M."/>
            <person name="Orejas M."/>
            <person name="Ortiz-Castellanos L."/>
            <person name="Pisabarro A.G."/>
            <person name="Rodriguez-Romero J."/>
            <person name="Ruiz-Herrera J."/>
            <person name="Ruiz-Vazquez R."/>
            <person name="Sanz C."/>
            <person name="Schackwitz W."/>
            <person name="Schmutz J."/>
            <person name="Shahriari M."/>
            <person name="Shelest E."/>
            <person name="Silva-Franco F."/>
            <person name="Soanes D."/>
            <person name="Syed K."/>
            <person name="Tagua V.G."/>
            <person name="Talbot N.J."/>
            <person name="Thon M."/>
            <person name="De vries R.P."/>
            <person name="Wiebenga A."/>
            <person name="Yadav J.S."/>
            <person name="Braun E.L."/>
            <person name="Baker S."/>
            <person name="Garre V."/>
            <person name="Horwitz B."/>
            <person name="Torres-Martinez S."/>
            <person name="Idnurm A."/>
            <person name="Herrera-Estrella A."/>
            <person name="Gabaldon T."/>
            <person name="Grigoriev I.V."/>
        </authorList>
    </citation>
    <scope>NUCLEOTIDE SEQUENCE [LARGE SCALE GENOMIC DNA]</scope>
    <source>
        <strain evidence="4">NRRL 1555(-)</strain>
    </source>
</reference>
<dbReference type="Gene3D" id="3.30.70.330">
    <property type="match status" value="1"/>
</dbReference>
<dbReference type="Proteomes" id="UP000077315">
    <property type="component" value="Unassembled WGS sequence"/>
</dbReference>
<dbReference type="InterPro" id="IPR012677">
    <property type="entry name" value="Nucleotide-bd_a/b_plait_sf"/>
</dbReference>
<evidence type="ECO:0000313" key="4">
    <source>
        <dbReference type="Proteomes" id="UP000077315"/>
    </source>
</evidence>
<proteinExistence type="predicted"/>